<keyword evidence="1" id="KW-0812">Transmembrane</keyword>
<organism evidence="3 4">
    <name type="scientific">Pinctada imbricata</name>
    <name type="common">Atlantic pearl-oyster</name>
    <name type="synonym">Pinctada martensii</name>
    <dbReference type="NCBI Taxonomy" id="66713"/>
    <lineage>
        <taxon>Eukaryota</taxon>
        <taxon>Metazoa</taxon>
        <taxon>Spiralia</taxon>
        <taxon>Lophotrochozoa</taxon>
        <taxon>Mollusca</taxon>
        <taxon>Bivalvia</taxon>
        <taxon>Autobranchia</taxon>
        <taxon>Pteriomorphia</taxon>
        <taxon>Pterioida</taxon>
        <taxon>Pterioidea</taxon>
        <taxon>Pteriidae</taxon>
        <taxon>Pinctada</taxon>
    </lineage>
</organism>
<sequence length="252" mass="28127">MCLPFVVAVLLTTALWVYYGRKWSFTIIATAMYFPAVYAFLFVDGVWYFTLQVIGYDKIKEAVFYSAIAVIIVYVVVYGCVALDLSLGWAEAIPDSEVPNHPHKDITGYLRATGEEIGWRCYLLPCLLWHFSPPVALLISGVAWGLFHVPVMILLTSLLKPQRPITTIVVQSLSCIEAAFPFGWLAIKCGFSAWPCAVMHALWNRLNPDVLGSIYMQTPGKYKGEQWKINGEGLAGCLVYLPVCALVIYDLS</sequence>
<feature type="transmembrane region" description="Helical" evidence="1">
    <location>
        <begin position="62"/>
        <end position="90"/>
    </location>
</feature>
<dbReference type="InterPro" id="IPR042150">
    <property type="entry name" value="MmRce1-like"/>
</dbReference>
<feature type="transmembrane region" description="Helical" evidence="1">
    <location>
        <begin position="24"/>
        <end position="50"/>
    </location>
</feature>
<keyword evidence="1" id="KW-1133">Transmembrane helix</keyword>
<dbReference type="AlphaFoldDB" id="A0AA88XQT2"/>
<dbReference type="EMBL" id="VSWD01000012">
    <property type="protein sequence ID" value="KAK3086883.1"/>
    <property type="molecule type" value="Genomic_DNA"/>
</dbReference>
<dbReference type="GO" id="GO:0004175">
    <property type="term" value="F:endopeptidase activity"/>
    <property type="evidence" value="ECO:0007669"/>
    <property type="project" value="UniProtKB-ARBA"/>
</dbReference>
<dbReference type="GO" id="GO:0080120">
    <property type="term" value="P:CAAX-box protein maturation"/>
    <property type="evidence" value="ECO:0007669"/>
    <property type="project" value="UniProtKB-ARBA"/>
</dbReference>
<proteinExistence type="predicted"/>
<dbReference type="PANTHER" id="PTHR35797">
    <property type="entry name" value="PROTEASE-RELATED"/>
    <property type="match status" value="1"/>
</dbReference>
<reference evidence="3" key="1">
    <citation type="submission" date="2019-08" db="EMBL/GenBank/DDBJ databases">
        <title>The improved chromosome-level genome for the pearl oyster Pinctada fucata martensii using PacBio sequencing and Hi-C.</title>
        <authorList>
            <person name="Zheng Z."/>
        </authorList>
    </citation>
    <scope>NUCLEOTIDE SEQUENCE</scope>
    <source>
        <strain evidence="3">ZZ-2019</strain>
        <tissue evidence="3">Adductor muscle</tissue>
    </source>
</reference>
<evidence type="ECO:0000256" key="1">
    <source>
        <dbReference type="SAM" id="Phobius"/>
    </source>
</evidence>
<comment type="caution">
    <text evidence="3">The sequence shown here is derived from an EMBL/GenBank/DDBJ whole genome shotgun (WGS) entry which is preliminary data.</text>
</comment>
<gene>
    <name evidence="3" type="ORF">FSP39_024858</name>
</gene>
<feature type="transmembrane region" description="Helical" evidence="1">
    <location>
        <begin position="135"/>
        <end position="155"/>
    </location>
</feature>
<accession>A0AA88XQT2</accession>
<keyword evidence="1" id="KW-0472">Membrane</keyword>
<protein>
    <recommendedName>
        <fullName evidence="2">CAAX prenyl protease 2/Lysostaphin resistance protein A-like domain-containing protein</fullName>
    </recommendedName>
</protein>
<evidence type="ECO:0000259" key="2">
    <source>
        <dbReference type="Pfam" id="PF02517"/>
    </source>
</evidence>
<evidence type="ECO:0000313" key="3">
    <source>
        <dbReference type="EMBL" id="KAK3086883.1"/>
    </source>
</evidence>
<feature type="domain" description="CAAX prenyl protease 2/Lysostaphin resistance protein A-like" evidence="2">
    <location>
        <begin position="110"/>
        <end position="204"/>
    </location>
</feature>
<name>A0AA88XQT2_PINIB</name>
<dbReference type="PANTHER" id="PTHR35797:SF1">
    <property type="entry name" value="PROTEASE"/>
    <property type="match status" value="1"/>
</dbReference>
<dbReference type="Proteomes" id="UP001186944">
    <property type="component" value="Unassembled WGS sequence"/>
</dbReference>
<keyword evidence="4" id="KW-1185">Reference proteome</keyword>
<evidence type="ECO:0000313" key="4">
    <source>
        <dbReference type="Proteomes" id="UP001186944"/>
    </source>
</evidence>
<dbReference type="InterPro" id="IPR003675">
    <property type="entry name" value="Rce1/LyrA-like_dom"/>
</dbReference>
<dbReference type="Pfam" id="PF02517">
    <property type="entry name" value="Rce1-like"/>
    <property type="match status" value="1"/>
</dbReference>